<accession>A0A1H0RS10</accession>
<dbReference type="AlphaFoldDB" id="A0A1H0RS10"/>
<name>A0A1H0RS10_9PSEU</name>
<protein>
    <submittedName>
        <fullName evidence="1">Uncharacterized protein</fullName>
    </submittedName>
</protein>
<dbReference type="Proteomes" id="UP000199651">
    <property type="component" value="Unassembled WGS sequence"/>
</dbReference>
<keyword evidence="2" id="KW-1185">Reference proteome</keyword>
<organism evidence="1 2">
    <name type="scientific">Actinokineospora alba</name>
    <dbReference type="NCBI Taxonomy" id="504798"/>
    <lineage>
        <taxon>Bacteria</taxon>
        <taxon>Bacillati</taxon>
        <taxon>Actinomycetota</taxon>
        <taxon>Actinomycetes</taxon>
        <taxon>Pseudonocardiales</taxon>
        <taxon>Pseudonocardiaceae</taxon>
        <taxon>Actinokineospora</taxon>
    </lineage>
</organism>
<reference evidence="2" key="1">
    <citation type="submission" date="2016-10" db="EMBL/GenBank/DDBJ databases">
        <authorList>
            <person name="Varghese N."/>
            <person name="Submissions S."/>
        </authorList>
    </citation>
    <scope>NUCLEOTIDE SEQUENCE [LARGE SCALE GENOMIC DNA]</scope>
    <source>
        <strain evidence="2">IBRC-M 10655</strain>
    </source>
</reference>
<evidence type="ECO:0000313" key="2">
    <source>
        <dbReference type="Proteomes" id="UP000199651"/>
    </source>
</evidence>
<proteinExistence type="predicted"/>
<sequence>MSETDRPRPVLPVSYRESSFLPLTVATASGVPALHPSATRADAAAAECWTALLAGCDTAGRSLPGRLRELADATSTYAGAAWWNGDGACHRGRIDRARTRIEEAVADGDGADFAEAFVGFDQAVATALVRAHNRMRSPAR</sequence>
<dbReference type="EMBL" id="FNJB01000008">
    <property type="protein sequence ID" value="SDP32223.1"/>
    <property type="molecule type" value="Genomic_DNA"/>
</dbReference>
<dbReference type="RefSeq" id="WP_228770029.1">
    <property type="nucleotide sequence ID" value="NZ_FNDV01000013.1"/>
</dbReference>
<dbReference type="STRING" id="504798.SAMN05421871_11398"/>
<evidence type="ECO:0000313" key="1">
    <source>
        <dbReference type="EMBL" id="SDP32223.1"/>
    </source>
</evidence>
<gene>
    <name evidence="1" type="ORF">SAMN05192558_10898</name>
</gene>